<dbReference type="Proteomes" id="UP000294530">
    <property type="component" value="Unassembled WGS sequence"/>
</dbReference>
<sequence length="76" mass="7991">MNGFALEISEIISVADALSSLVLGDGGSQIEESGLYLETAVLPLHRFLRVSSCGSSIQIIEAVATNGHMPPSDIVY</sequence>
<gene>
    <name evidence="1" type="ORF">CCR75_001335</name>
</gene>
<reference evidence="1 2" key="1">
    <citation type="journal article" date="2021" name="Genome Biol.">
        <title>AFLAP: assembly-free linkage analysis pipeline using k-mers from genome sequencing data.</title>
        <authorList>
            <person name="Fletcher K."/>
            <person name="Zhang L."/>
            <person name="Gil J."/>
            <person name="Han R."/>
            <person name="Cavanaugh K."/>
            <person name="Michelmore R."/>
        </authorList>
    </citation>
    <scope>NUCLEOTIDE SEQUENCE [LARGE SCALE GENOMIC DNA]</scope>
    <source>
        <strain evidence="1 2">SF5</strain>
    </source>
</reference>
<dbReference type="KEGG" id="blac:94345110"/>
<comment type="caution">
    <text evidence="1">The sequence shown here is derived from an EMBL/GenBank/DDBJ whole genome shotgun (WGS) entry which is preliminary data.</text>
</comment>
<keyword evidence="2" id="KW-1185">Reference proteome</keyword>
<name>A0A976FGC6_BRELC</name>
<protein>
    <submittedName>
        <fullName evidence="1">Uncharacterized protein</fullName>
    </submittedName>
</protein>
<proteinExistence type="predicted"/>
<dbReference type="EMBL" id="SHOA02000013">
    <property type="protein sequence ID" value="TDH65914.1"/>
    <property type="molecule type" value="Genomic_DNA"/>
</dbReference>
<evidence type="ECO:0000313" key="1">
    <source>
        <dbReference type="EMBL" id="TDH65914.1"/>
    </source>
</evidence>
<evidence type="ECO:0000313" key="2">
    <source>
        <dbReference type="Proteomes" id="UP000294530"/>
    </source>
</evidence>
<dbReference type="GeneID" id="94345110"/>
<dbReference type="RefSeq" id="XP_067815413.1">
    <property type="nucleotide sequence ID" value="XM_067959439.1"/>
</dbReference>
<organism evidence="1 2">
    <name type="scientific">Bremia lactucae</name>
    <name type="common">Lettuce downy mildew</name>
    <dbReference type="NCBI Taxonomy" id="4779"/>
    <lineage>
        <taxon>Eukaryota</taxon>
        <taxon>Sar</taxon>
        <taxon>Stramenopiles</taxon>
        <taxon>Oomycota</taxon>
        <taxon>Peronosporomycetes</taxon>
        <taxon>Peronosporales</taxon>
        <taxon>Peronosporaceae</taxon>
        <taxon>Bremia</taxon>
    </lineage>
</organism>
<dbReference type="AlphaFoldDB" id="A0A976FGC6"/>
<accession>A0A976FGC6</accession>